<evidence type="ECO:0000313" key="7">
    <source>
        <dbReference type="Proteomes" id="UP000549134"/>
    </source>
</evidence>
<feature type="domain" description="ABC transporter" evidence="5">
    <location>
        <begin position="2"/>
        <end position="231"/>
    </location>
</feature>
<evidence type="ECO:0000256" key="1">
    <source>
        <dbReference type="ARBA" id="ARBA00005417"/>
    </source>
</evidence>
<dbReference type="GO" id="GO:0005524">
    <property type="term" value="F:ATP binding"/>
    <property type="evidence" value="ECO:0007669"/>
    <property type="project" value="UniProtKB-KW"/>
</dbReference>
<dbReference type="RefSeq" id="WP_016972354.1">
    <property type="nucleotide sequence ID" value="NZ_CP020369.1"/>
</dbReference>
<dbReference type="GeneID" id="55849093"/>
<dbReference type="GO" id="GO:0016887">
    <property type="term" value="F:ATP hydrolysis activity"/>
    <property type="evidence" value="ECO:0007669"/>
    <property type="project" value="InterPro"/>
</dbReference>
<name>A0A7Y8AUA1_PSETO</name>
<proteinExistence type="inferred from homology"/>
<comment type="similarity">
    <text evidence="1">Belongs to the ABC transporter superfamily.</text>
</comment>
<evidence type="ECO:0000259" key="5">
    <source>
        <dbReference type="PROSITE" id="PS50893"/>
    </source>
</evidence>
<keyword evidence="4 6" id="KW-0067">ATP-binding</keyword>
<evidence type="ECO:0000256" key="2">
    <source>
        <dbReference type="ARBA" id="ARBA00022448"/>
    </source>
</evidence>
<accession>A0A7Y8AUA1</accession>
<evidence type="ECO:0000256" key="4">
    <source>
        <dbReference type="ARBA" id="ARBA00022840"/>
    </source>
</evidence>
<evidence type="ECO:0000256" key="3">
    <source>
        <dbReference type="ARBA" id="ARBA00022741"/>
    </source>
</evidence>
<sequence length="308" mass="33185">MLEISDLTKRLGKRELISNISFLAQRQECIGLLGEQGAGKTTLLNLISGSVKPSSGVINVQGIDIQSHPLKAKQQLGYQLKEALGHQGMSVKGVLDFVAAIRGLRGADKRRRMDQVTARLELQPVLDAPVEVLTTGLQRRVAIAQAILHTPAVLLLDDPADGLEPDQWIKLKALIQSLTDEMTVIVASRQCNELSGLCTRALVIANGRLISDAPMSELQRHSRHFQAVTLAAQTPLDLLALAVLPGVAGIEENKHAPGTVTVLATPGHSIFPSISALIASRGWDLTTLNLEPGRVNEVVHHLSRELSL</sequence>
<organism evidence="6 7">
    <name type="scientific">Pseudomonas tolaasii</name>
    <dbReference type="NCBI Taxonomy" id="29442"/>
    <lineage>
        <taxon>Bacteria</taxon>
        <taxon>Pseudomonadati</taxon>
        <taxon>Pseudomonadota</taxon>
        <taxon>Gammaproteobacteria</taxon>
        <taxon>Pseudomonadales</taxon>
        <taxon>Pseudomonadaceae</taxon>
        <taxon>Pseudomonas</taxon>
    </lineage>
</organism>
<dbReference type="Pfam" id="PF00005">
    <property type="entry name" value="ABC_tran"/>
    <property type="match status" value="1"/>
</dbReference>
<keyword evidence="3" id="KW-0547">Nucleotide-binding</keyword>
<comment type="caution">
    <text evidence="6">The sequence shown here is derived from an EMBL/GenBank/DDBJ whole genome shotgun (WGS) entry which is preliminary data.</text>
</comment>
<dbReference type="Proteomes" id="UP000549134">
    <property type="component" value="Unassembled WGS sequence"/>
</dbReference>
<protein>
    <submittedName>
        <fullName evidence="6">ABC transporter ATP-binding protein</fullName>
    </submittedName>
</protein>
<dbReference type="Gene3D" id="3.40.50.300">
    <property type="entry name" value="P-loop containing nucleotide triphosphate hydrolases"/>
    <property type="match status" value="1"/>
</dbReference>
<dbReference type="InterPro" id="IPR003593">
    <property type="entry name" value="AAA+_ATPase"/>
</dbReference>
<dbReference type="SUPFAM" id="SSF52540">
    <property type="entry name" value="P-loop containing nucleoside triphosphate hydrolases"/>
    <property type="match status" value="1"/>
</dbReference>
<gene>
    <name evidence="6" type="ORF">HX787_22695</name>
</gene>
<evidence type="ECO:0000313" key="6">
    <source>
        <dbReference type="EMBL" id="NWD38665.1"/>
    </source>
</evidence>
<dbReference type="SMART" id="SM00382">
    <property type="entry name" value="AAA"/>
    <property type="match status" value="1"/>
</dbReference>
<dbReference type="PANTHER" id="PTHR43335:SF4">
    <property type="entry name" value="ABC TRANSPORTER, ATP-BINDING PROTEIN"/>
    <property type="match status" value="1"/>
</dbReference>
<reference evidence="6 7" key="1">
    <citation type="submission" date="2020-04" db="EMBL/GenBank/DDBJ databases">
        <title>Molecular characterization of pseudomonads from Agaricus bisporus reveal novel blotch 2 pathogens in Western Europe.</title>
        <authorList>
            <person name="Taparia T."/>
            <person name="Krijger M."/>
            <person name="Haynes E."/>
            <person name="Elpinstone J.G."/>
            <person name="Noble R."/>
            <person name="Van Der Wolf J."/>
        </authorList>
    </citation>
    <scope>NUCLEOTIDE SEQUENCE [LARGE SCALE GENOMIC DNA]</scope>
    <source>
        <strain evidence="6 7">IPO3746</strain>
    </source>
</reference>
<dbReference type="AlphaFoldDB" id="A0A7Y8AUA1"/>
<dbReference type="EMBL" id="JACAQK010000017">
    <property type="protein sequence ID" value="NWD38665.1"/>
    <property type="molecule type" value="Genomic_DNA"/>
</dbReference>
<dbReference type="InterPro" id="IPR003439">
    <property type="entry name" value="ABC_transporter-like_ATP-bd"/>
</dbReference>
<dbReference type="InterPro" id="IPR027417">
    <property type="entry name" value="P-loop_NTPase"/>
</dbReference>
<dbReference type="PROSITE" id="PS50893">
    <property type="entry name" value="ABC_TRANSPORTER_2"/>
    <property type="match status" value="1"/>
</dbReference>
<keyword evidence="2" id="KW-0813">Transport</keyword>
<dbReference type="PANTHER" id="PTHR43335">
    <property type="entry name" value="ABC TRANSPORTER, ATP-BINDING PROTEIN"/>
    <property type="match status" value="1"/>
</dbReference>